<sequence>TFWAIINRARSQKKGTGIPKLIQDGRIYEYDEDKANLFASILSKTFSESGSDCTDFDTNFYNYVEEFVSKLDYSDDQFSKVSFLELVNIIDKLKVDSSPGEDGIHNRFLKKLSLKAQSTSSEQLISYYRSHDTDVESEEIEAPVYKKTRGVGKINEH</sequence>
<accession>A0A3M7Q874</accession>
<reference evidence="1 2" key="1">
    <citation type="journal article" date="2018" name="Sci. Rep.">
        <title>Genomic signatures of local adaptation to the degree of environmental predictability in rotifers.</title>
        <authorList>
            <person name="Franch-Gras L."/>
            <person name="Hahn C."/>
            <person name="Garcia-Roger E.M."/>
            <person name="Carmona M.J."/>
            <person name="Serra M."/>
            <person name="Gomez A."/>
        </authorList>
    </citation>
    <scope>NUCLEOTIDE SEQUENCE [LARGE SCALE GENOMIC DNA]</scope>
    <source>
        <strain evidence="1">HYR1</strain>
    </source>
</reference>
<protein>
    <recommendedName>
        <fullName evidence="3">RNA-directed DNA polymerase from mobile element jockey-like</fullName>
    </recommendedName>
</protein>
<name>A0A3M7Q874_BRAPC</name>
<dbReference type="Proteomes" id="UP000276133">
    <property type="component" value="Unassembled WGS sequence"/>
</dbReference>
<evidence type="ECO:0008006" key="3">
    <source>
        <dbReference type="Google" id="ProtNLM"/>
    </source>
</evidence>
<evidence type="ECO:0000313" key="2">
    <source>
        <dbReference type="Proteomes" id="UP000276133"/>
    </source>
</evidence>
<dbReference type="EMBL" id="REGN01006969">
    <property type="protein sequence ID" value="RNA07657.1"/>
    <property type="molecule type" value="Genomic_DNA"/>
</dbReference>
<feature type="non-terminal residue" evidence="1">
    <location>
        <position position="1"/>
    </location>
</feature>
<dbReference type="AlphaFoldDB" id="A0A3M7Q874"/>
<gene>
    <name evidence="1" type="ORF">BpHYR1_035761</name>
</gene>
<comment type="caution">
    <text evidence="1">The sequence shown here is derived from an EMBL/GenBank/DDBJ whole genome shotgun (WGS) entry which is preliminary data.</text>
</comment>
<organism evidence="1 2">
    <name type="scientific">Brachionus plicatilis</name>
    <name type="common">Marine rotifer</name>
    <name type="synonym">Brachionus muelleri</name>
    <dbReference type="NCBI Taxonomy" id="10195"/>
    <lineage>
        <taxon>Eukaryota</taxon>
        <taxon>Metazoa</taxon>
        <taxon>Spiralia</taxon>
        <taxon>Gnathifera</taxon>
        <taxon>Rotifera</taxon>
        <taxon>Eurotatoria</taxon>
        <taxon>Monogononta</taxon>
        <taxon>Pseudotrocha</taxon>
        <taxon>Ploima</taxon>
        <taxon>Brachionidae</taxon>
        <taxon>Brachionus</taxon>
    </lineage>
</organism>
<evidence type="ECO:0000313" key="1">
    <source>
        <dbReference type="EMBL" id="RNA07657.1"/>
    </source>
</evidence>
<keyword evidence="2" id="KW-1185">Reference proteome</keyword>
<proteinExistence type="predicted"/>